<keyword evidence="2" id="KW-1185">Reference proteome</keyword>
<dbReference type="RefSeq" id="WP_113696351.1">
    <property type="nucleotide sequence ID" value="NZ_CP015163.1"/>
</dbReference>
<dbReference type="Proteomes" id="UP000250434">
    <property type="component" value="Chromosome"/>
</dbReference>
<gene>
    <name evidence="1" type="ORF">A4R43_36625</name>
</gene>
<dbReference type="OrthoDB" id="4338705at2"/>
<organism evidence="1 2">
    <name type="scientific">Amycolatopsis albispora</name>
    <dbReference type="NCBI Taxonomy" id="1804986"/>
    <lineage>
        <taxon>Bacteria</taxon>
        <taxon>Bacillati</taxon>
        <taxon>Actinomycetota</taxon>
        <taxon>Actinomycetes</taxon>
        <taxon>Pseudonocardiales</taxon>
        <taxon>Pseudonocardiaceae</taxon>
        <taxon>Amycolatopsis</taxon>
    </lineage>
</organism>
<accession>A0A344LGX2</accession>
<reference evidence="1 2" key="1">
    <citation type="submission" date="2016-04" db="EMBL/GenBank/DDBJ databases">
        <title>Complete genome sequence and analysis of deep-sea sediment isolate, Amycolatopsis sp. WP1.</title>
        <authorList>
            <person name="Wang H."/>
            <person name="Chen S."/>
            <person name="Wu Q."/>
        </authorList>
    </citation>
    <scope>NUCLEOTIDE SEQUENCE [LARGE SCALE GENOMIC DNA]</scope>
    <source>
        <strain evidence="1 2">WP1</strain>
    </source>
</reference>
<evidence type="ECO:0000313" key="2">
    <source>
        <dbReference type="Proteomes" id="UP000250434"/>
    </source>
</evidence>
<dbReference type="AlphaFoldDB" id="A0A344LGX2"/>
<sequence>MTFIPQSMPNPAEQAEKREKAWELKLRGLSDAAIGEIMGVSRQTIANWRKKDLNERLGVPAAEWRERQLVQLERMYVQLADVLETSHPLVSHGKVILSEDGKPLEDLELKLKTQDRILRNIERTAKLLGLDAPVKAEIEDKTPPVPAELIELLEKARAEVSATEARLAND</sequence>
<evidence type="ECO:0000313" key="1">
    <source>
        <dbReference type="EMBL" id="AXB47296.1"/>
    </source>
</evidence>
<proteinExistence type="predicted"/>
<name>A0A344LGX2_9PSEU</name>
<protein>
    <submittedName>
        <fullName evidence="1">Uncharacterized protein</fullName>
    </submittedName>
</protein>
<dbReference type="KEGG" id="aab:A4R43_36625"/>
<dbReference type="EMBL" id="CP015163">
    <property type="protein sequence ID" value="AXB47296.1"/>
    <property type="molecule type" value="Genomic_DNA"/>
</dbReference>